<feature type="non-terminal residue" evidence="2">
    <location>
        <position position="297"/>
    </location>
</feature>
<feature type="domain" description="PH" evidence="1">
    <location>
        <begin position="1"/>
        <end position="95"/>
    </location>
</feature>
<dbReference type="EMBL" id="JAOPGA020001202">
    <property type="protein sequence ID" value="KAL0486116.1"/>
    <property type="molecule type" value="Genomic_DNA"/>
</dbReference>
<proteinExistence type="predicted"/>
<evidence type="ECO:0000313" key="3">
    <source>
        <dbReference type="Proteomes" id="UP001431209"/>
    </source>
</evidence>
<dbReference type="AlphaFoldDB" id="A0AAW2Z8H7"/>
<gene>
    <name evidence="2" type="ORF">AKO1_001744</name>
</gene>
<accession>A0AAW2Z8H7</accession>
<dbReference type="SMART" id="SM00233">
    <property type="entry name" value="PH"/>
    <property type="match status" value="1"/>
</dbReference>
<keyword evidence="3" id="KW-1185">Reference proteome</keyword>
<evidence type="ECO:0000259" key="1">
    <source>
        <dbReference type="PROSITE" id="PS50003"/>
    </source>
</evidence>
<dbReference type="InterPro" id="IPR036291">
    <property type="entry name" value="NAD(P)-bd_dom_sf"/>
</dbReference>
<dbReference type="SUPFAM" id="SSF51735">
    <property type="entry name" value="NAD(P)-binding Rossmann-fold domains"/>
    <property type="match status" value="1"/>
</dbReference>
<sequence length="297" mass="33986">MQKQAYKTLRWRSWKHRWCIVKGSYLIYSKTPESQPLGIISLSNARCTEYGAGFCIKSPVSYSRKGKKNTREFFFQCNSAAQIKSWMEAIIEVSKTKHTKSPRDDELSREARLECILVVDASTSVGLECVKALLLKKMQVIAMCDMSKDVSELRIQLLRACGANVQLTDLNNENNIKEIIDNNQRLTGTKCTGLIISIEVNHTVEKVKTILNVAKECEINKVVKMSHSQCHKRPDVRTLDQHNQSDQLLLNDFSIQTRCVMRVNPLMQDFLDYYSQSTRTIYAPYGNITSFADEDIK</sequence>
<dbReference type="Proteomes" id="UP001431209">
    <property type="component" value="Unassembled WGS sequence"/>
</dbReference>
<protein>
    <recommendedName>
        <fullName evidence="1">PH domain-containing protein</fullName>
    </recommendedName>
</protein>
<reference evidence="2 3" key="1">
    <citation type="submission" date="2024-03" db="EMBL/GenBank/DDBJ databases">
        <title>The Acrasis kona genome and developmental transcriptomes reveal deep origins of eukaryotic multicellular pathways.</title>
        <authorList>
            <person name="Sheikh S."/>
            <person name="Fu C.-J."/>
            <person name="Brown M.W."/>
            <person name="Baldauf S.L."/>
        </authorList>
    </citation>
    <scope>NUCLEOTIDE SEQUENCE [LARGE SCALE GENOMIC DNA]</scope>
    <source>
        <strain evidence="2 3">ATCC MYA-3509</strain>
    </source>
</reference>
<dbReference type="SUPFAM" id="SSF50729">
    <property type="entry name" value="PH domain-like"/>
    <property type="match status" value="1"/>
</dbReference>
<name>A0AAW2Z8H7_9EUKA</name>
<dbReference type="PROSITE" id="PS50003">
    <property type="entry name" value="PH_DOMAIN"/>
    <property type="match status" value="1"/>
</dbReference>
<dbReference type="Gene3D" id="2.30.29.30">
    <property type="entry name" value="Pleckstrin-homology domain (PH domain)/Phosphotyrosine-binding domain (PTB)"/>
    <property type="match status" value="1"/>
</dbReference>
<dbReference type="InterPro" id="IPR011993">
    <property type="entry name" value="PH-like_dom_sf"/>
</dbReference>
<comment type="caution">
    <text evidence="2">The sequence shown here is derived from an EMBL/GenBank/DDBJ whole genome shotgun (WGS) entry which is preliminary data.</text>
</comment>
<organism evidence="2 3">
    <name type="scientific">Acrasis kona</name>
    <dbReference type="NCBI Taxonomy" id="1008807"/>
    <lineage>
        <taxon>Eukaryota</taxon>
        <taxon>Discoba</taxon>
        <taxon>Heterolobosea</taxon>
        <taxon>Tetramitia</taxon>
        <taxon>Eutetramitia</taxon>
        <taxon>Acrasidae</taxon>
        <taxon>Acrasis</taxon>
    </lineage>
</organism>
<dbReference type="InterPro" id="IPR001849">
    <property type="entry name" value="PH_domain"/>
</dbReference>
<evidence type="ECO:0000313" key="2">
    <source>
        <dbReference type="EMBL" id="KAL0486116.1"/>
    </source>
</evidence>
<dbReference type="Gene3D" id="3.40.50.720">
    <property type="entry name" value="NAD(P)-binding Rossmann-like Domain"/>
    <property type="match status" value="1"/>
</dbReference>
<dbReference type="Pfam" id="PF00169">
    <property type="entry name" value="PH"/>
    <property type="match status" value="1"/>
</dbReference>